<dbReference type="Proteomes" id="UP000544222">
    <property type="component" value="Unassembled WGS sequence"/>
</dbReference>
<keyword evidence="10" id="KW-1185">Reference proteome</keyword>
<dbReference type="PANTHER" id="PTHR22600:SF57">
    <property type="entry name" value="BETA-N-ACETYLHEXOSAMINIDASE"/>
    <property type="match status" value="1"/>
</dbReference>
<evidence type="ECO:0000256" key="2">
    <source>
        <dbReference type="ARBA" id="ARBA00006285"/>
    </source>
</evidence>
<dbReference type="Pfam" id="PF00728">
    <property type="entry name" value="Glyco_hydro_20"/>
    <property type="match status" value="1"/>
</dbReference>
<evidence type="ECO:0000313" key="10">
    <source>
        <dbReference type="Proteomes" id="UP000544222"/>
    </source>
</evidence>
<dbReference type="EC" id="3.2.1.52" evidence="3"/>
<keyword evidence="4" id="KW-0378">Hydrolase</keyword>
<evidence type="ECO:0000256" key="1">
    <source>
        <dbReference type="ARBA" id="ARBA00001231"/>
    </source>
</evidence>
<dbReference type="Pfam" id="PF02838">
    <property type="entry name" value="Glyco_hydro_20b"/>
    <property type="match status" value="1"/>
</dbReference>
<dbReference type="Gene3D" id="3.30.379.10">
    <property type="entry name" value="Chitobiase/beta-hexosaminidase domain 2-like"/>
    <property type="match status" value="1"/>
</dbReference>
<dbReference type="SUPFAM" id="SSF51445">
    <property type="entry name" value="(Trans)glycosidases"/>
    <property type="match status" value="1"/>
</dbReference>
<dbReference type="GO" id="GO:0030203">
    <property type="term" value="P:glycosaminoglycan metabolic process"/>
    <property type="evidence" value="ECO:0007669"/>
    <property type="project" value="TreeGrafter"/>
</dbReference>
<reference evidence="9 10" key="1">
    <citation type="submission" date="2020-08" db="EMBL/GenBank/DDBJ databases">
        <title>Genomic Encyclopedia of Type Strains, Phase IV (KMG-IV): sequencing the most valuable type-strain genomes for metagenomic binning, comparative biology and taxonomic classification.</title>
        <authorList>
            <person name="Goeker M."/>
        </authorList>
    </citation>
    <scope>NUCLEOTIDE SEQUENCE [LARGE SCALE GENOMIC DNA]</scope>
    <source>
        <strain evidence="9 10">DSM 27471</strain>
    </source>
</reference>
<evidence type="ECO:0000259" key="7">
    <source>
        <dbReference type="Pfam" id="PF00728"/>
    </source>
</evidence>
<proteinExistence type="inferred from homology"/>
<name>A0A7W5H2H7_9PORP</name>
<accession>A0A7W5H2H7</accession>
<dbReference type="GO" id="GO:0004563">
    <property type="term" value="F:beta-N-acetylhexosaminidase activity"/>
    <property type="evidence" value="ECO:0007669"/>
    <property type="project" value="UniProtKB-EC"/>
</dbReference>
<feature type="domain" description="Beta-hexosaminidase bacterial type N-terminal" evidence="8">
    <location>
        <begin position="23"/>
        <end position="144"/>
    </location>
</feature>
<dbReference type="GO" id="GO:0005975">
    <property type="term" value="P:carbohydrate metabolic process"/>
    <property type="evidence" value="ECO:0007669"/>
    <property type="project" value="InterPro"/>
</dbReference>
<evidence type="ECO:0000256" key="4">
    <source>
        <dbReference type="ARBA" id="ARBA00022801"/>
    </source>
</evidence>
<evidence type="ECO:0000313" key="9">
    <source>
        <dbReference type="EMBL" id="MBB3188703.1"/>
    </source>
</evidence>
<dbReference type="InterPro" id="IPR015883">
    <property type="entry name" value="Glyco_hydro_20_cat"/>
</dbReference>
<dbReference type="SUPFAM" id="SSF55545">
    <property type="entry name" value="beta-N-acetylhexosaminidase-like domain"/>
    <property type="match status" value="1"/>
</dbReference>
<evidence type="ECO:0000259" key="8">
    <source>
        <dbReference type="Pfam" id="PF02838"/>
    </source>
</evidence>
<dbReference type="InterPro" id="IPR025705">
    <property type="entry name" value="Beta_hexosaminidase_sua/sub"/>
</dbReference>
<sequence>MRSFWILLLLCFPGILLGQKAVLLPNPQYFTINYRYFPIDGGVTLKVSPSDSATQKMATGFLSSLGMPLSRRETGYDVIIHKVSNIKQARVNKKEAYRLHVGNRHVIIEAIDNEGVYRGLQTIHQLIIKKRGKRLIEGCDITDWPAFRIRGFMQDVGRGFIPVSELKKELALLSYYKINVFQWHLTEDIAWRLEIKQYPELTDSTSMTALKGDFYTPSEVRDLLAFCKEHYITIIPEIDMPGHSDAFTRAFHCNMQSAEGMKILKPIMKNVCSLFSDVPYIHIGTDEVKFQSPAFVPSMVTYLHFLGKKVIAWDPGWHFKAGGIDMVQLWANGVPPIGVPAIDSRYYYLNHFDPFADLSSVFFCKILGHSIGNDTLAGAIASVWNDRVITPTRKLLLVNSFYPVMLTLAERGWRGGGMAPYAQIGTRMPPKGSFWYRRFVDFENRLLYQKRHTLHGEPFPYVRQSNIIWNITDPFPNGGNLEKKFPPEVKLQRTYLFQGKKYGTKEVVGATVYLRHTWGPQISPTFYKDPQSDCTAYAYTWVYSRISQNIGAFVEFQDYSRSEHDTPPPQGAWDFKGSKVWINGKPILPPVWYRGSDPSLMNENSFSRPPISVSLKKGWNKILLKLPVGSFTTKQVRLVKWMFSFVLVTQDGSDAIPNISYSLDRSK</sequence>
<protein>
    <recommendedName>
        <fullName evidence="3">beta-N-acetylhexosaminidase</fullName>
        <ecNumber evidence="3">3.2.1.52</ecNumber>
    </recommendedName>
</protein>
<feature type="domain" description="Glycoside hydrolase family 20 catalytic" evidence="7">
    <location>
        <begin position="147"/>
        <end position="250"/>
    </location>
</feature>
<dbReference type="EMBL" id="JACHYB010000002">
    <property type="protein sequence ID" value="MBB3188703.1"/>
    <property type="molecule type" value="Genomic_DNA"/>
</dbReference>
<dbReference type="InterPro" id="IPR015882">
    <property type="entry name" value="HEX_bac_N"/>
</dbReference>
<dbReference type="AlphaFoldDB" id="A0A7W5H2H7"/>
<dbReference type="GO" id="GO:0016020">
    <property type="term" value="C:membrane"/>
    <property type="evidence" value="ECO:0007669"/>
    <property type="project" value="TreeGrafter"/>
</dbReference>
<dbReference type="PRINTS" id="PR00738">
    <property type="entry name" value="GLHYDRLASE20"/>
</dbReference>
<dbReference type="InterPro" id="IPR029018">
    <property type="entry name" value="Hex-like_dom2"/>
</dbReference>
<gene>
    <name evidence="9" type="ORF">FHX64_002901</name>
</gene>
<evidence type="ECO:0000256" key="5">
    <source>
        <dbReference type="ARBA" id="ARBA00023295"/>
    </source>
</evidence>
<comment type="catalytic activity">
    <reaction evidence="1">
        <text>Hydrolysis of terminal non-reducing N-acetyl-D-hexosamine residues in N-acetyl-beta-D-hexosaminides.</text>
        <dbReference type="EC" id="3.2.1.52"/>
    </reaction>
</comment>
<comment type="caution">
    <text evidence="9">The sequence shown here is derived from an EMBL/GenBank/DDBJ whole genome shotgun (WGS) entry which is preliminary data.</text>
</comment>
<keyword evidence="5" id="KW-0326">Glycosidase</keyword>
<dbReference type="RefSeq" id="WP_183414431.1">
    <property type="nucleotide sequence ID" value="NZ_JACHYB010000002.1"/>
</dbReference>
<dbReference type="Gene3D" id="3.20.20.80">
    <property type="entry name" value="Glycosidases"/>
    <property type="match status" value="1"/>
</dbReference>
<dbReference type="InterPro" id="IPR017853">
    <property type="entry name" value="GH"/>
</dbReference>
<organism evidence="9 10">
    <name type="scientific">Microbacter margulisiae</name>
    <dbReference type="NCBI Taxonomy" id="1350067"/>
    <lineage>
        <taxon>Bacteria</taxon>
        <taxon>Pseudomonadati</taxon>
        <taxon>Bacteroidota</taxon>
        <taxon>Bacteroidia</taxon>
        <taxon>Bacteroidales</taxon>
        <taxon>Porphyromonadaceae</taxon>
        <taxon>Microbacter</taxon>
    </lineage>
</organism>
<comment type="similarity">
    <text evidence="2">Belongs to the glycosyl hydrolase 20 family.</text>
</comment>
<feature type="active site" description="Proton donor" evidence="6">
    <location>
        <position position="287"/>
    </location>
</feature>
<evidence type="ECO:0000256" key="6">
    <source>
        <dbReference type="PIRSR" id="PIRSR625705-1"/>
    </source>
</evidence>
<dbReference type="PANTHER" id="PTHR22600">
    <property type="entry name" value="BETA-HEXOSAMINIDASE"/>
    <property type="match status" value="1"/>
</dbReference>
<evidence type="ECO:0000256" key="3">
    <source>
        <dbReference type="ARBA" id="ARBA00012663"/>
    </source>
</evidence>